<evidence type="ECO:0000313" key="2">
    <source>
        <dbReference type="EMBL" id="MBC8599557.1"/>
    </source>
</evidence>
<keyword evidence="1" id="KW-0812">Transmembrane</keyword>
<feature type="transmembrane region" description="Helical" evidence="1">
    <location>
        <begin position="152"/>
        <end position="171"/>
    </location>
</feature>
<feature type="transmembrane region" description="Helical" evidence="1">
    <location>
        <begin position="202"/>
        <end position="222"/>
    </location>
</feature>
<dbReference type="Proteomes" id="UP000647491">
    <property type="component" value="Unassembled WGS sequence"/>
</dbReference>
<keyword evidence="1" id="KW-0472">Membrane</keyword>
<reference evidence="2 3" key="1">
    <citation type="submission" date="2020-08" db="EMBL/GenBank/DDBJ databases">
        <title>Genome public.</title>
        <authorList>
            <person name="Liu C."/>
            <person name="Sun Q."/>
        </authorList>
    </citation>
    <scope>NUCLEOTIDE SEQUENCE [LARGE SCALE GENOMIC DNA]</scope>
    <source>
        <strain evidence="2 3">BX10</strain>
    </source>
</reference>
<dbReference type="EMBL" id="JACRTJ010000022">
    <property type="protein sequence ID" value="MBC8599557.1"/>
    <property type="molecule type" value="Genomic_DNA"/>
</dbReference>
<accession>A0ABR7NTW6</accession>
<sequence>MDKHYFTNDYLPKMHRIGKITGILGVFASFLPALVLGFGHGLWPDLALLATCFITVTTSFGFLWVIEPISYYPVLGPVGTYMAFLSGNISNMRVPCASIAQVSAGVELGSEQGSIISTIGMGVSIIINIIILSVGVIAGSSILAMLPPSVTAALNYLLPALFGALFVQFAVNQKKLAVIMLVFGCVVYIAINKGVFNFLPGASSYLGTLLCVFGSIFIAMAMKKMEGKKTE</sequence>
<organism evidence="2 3">
    <name type="scientific">Enterocloster hominis</name>
    <name type="common">ex Liu et al. 2021</name>
    <dbReference type="NCBI Taxonomy" id="2763663"/>
    <lineage>
        <taxon>Bacteria</taxon>
        <taxon>Bacillati</taxon>
        <taxon>Bacillota</taxon>
        <taxon>Clostridia</taxon>
        <taxon>Lachnospirales</taxon>
        <taxon>Lachnospiraceae</taxon>
        <taxon>Enterocloster</taxon>
    </lineage>
</organism>
<keyword evidence="3" id="KW-1185">Reference proteome</keyword>
<name>A0ABR7NTW6_9FIRM</name>
<protein>
    <submittedName>
        <fullName evidence="2">Uncharacterized protein</fullName>
    </submittedName>
</protein>
<feature type="transmembrane region" description="Helical" evidence="1">
    <location>
        <begin position="125"/>
        <end position="146"/>
    </location>
</feature>
<evidence type="ECO:0000256" key="1">
    <source>
        <dbReference type="SAM" id="Phobius"/>
    </source>
</evidence>
<feature type="transmembrane region" description="Helical" evidence="1">
    <location>
        <begin position="46"/>
        <end position="66"/>
    </location>
</feature>
<feature type="transmembrane region" description="Helical" evidence="1">
    <location>
        <begin position="178"/>
        <end position="196"/>
    </location>
</feature>
<gene>
    <name evidence="2" type="ORF">H8708_10035</name>
</gene>
<comment type="caution">
    <text evidence="2">The sequence shown here is derived from an EMBL/GenBank/DDBJ whole genome shotgun (WGS) entry which is preliminary data.</text>
</comment>
<feature type="transmembrane region" description="Helical" evidence="1">
    <location>
        <begin position="20"/>
        <end position="40"/>
    </location>
</feature>
<dbReference type="RefSeq" id="WP_215654501.1">
    <property type="nucleotide sequence ID" value="NZ_JACRTJ010000022.1"/>
</dbReference>
<proteinExistence type="predicted"/>
<evidence type="ECO:0000313" key="3">
    <source>
        <dbReference type="Proteomes" id="UP000647491"/>
    </source>
</evidence>
<keyword evidence="1" id="KW-1133">Transmembrane helix</keyword>